<dbReference type="FunFam" id="3.30.1390.10:FF:000002">
    <property type="entry name" value="ATP-dependent Clp protease adapter protein ClpS"/>
    <property type="match status" value="1"/>
</dbReference>
<reference evidence="4" key="1">
    <citation type="submission" date="2016-04" db="EMBL/GenBank/DDBJ databases">
        <authorList>
            <person name="Tagini F."/>
        </authorList>
    </citation>
    <scope>NUCLEOTIDE SEQUENCE [LARGE SCALE GENOMIC DNA]</scope>
    <source>
        <strain evidence="4">CHUV0807</strain>
    </source>
</reference>
<dbReference type="SUPFAM" id="SSF54736">
    <property type="entry name" value="ClpS-like"/>
    <property type="match status" value="1"/>
</dbReference>
<dbReference type="NCBIfam" id="NF000672">
    <property type="entry name" value="PRK00033.1-5"/>
    <property type="match status" value="1"/>
</dbReference>
<sequence length="104" mass="11986">MSPQHDFDPDTETLTADPELGEPRQYEVVLLNDDYTTMDFVVDVLMRYFNKNFAEAEDIMYQVHEQGSGVCGIYPHEIAESKVNQVIEHARANNYPLLCVLRPH</sequence>
<name>A0A1C3H4P2_9GAMM</name>
<dbReference type="RefSeq" id="WP_048714629.1">
    <property type="nucleotide sequence ID" value="NZ_CALFOW010000136.1"/>
</dbReference>
<evidence type="ECO:0000313" key="3">
    <source>
        <dbReference type="EMBL" id="SAM65620.1"/>
    </source>
</evidence>
<dbReference type="PANTHER" id="PTHR33473:SF19">
    <property type="entry name" value="ATP-DEPENDENT CLP PROTEASE ADAPTER PROTEIN CLPS"/>
    <property type="match status" value="1"/>
</dbReference>
<dbReference type="GO" id="GO:0006508">
    <property type="term" value="P:proteolysis"/>
    <property type="evidence" value="ECO:0007669"/>
    <property type="project" value="UniProtKB-UniRule"/>
</dbReference>
<feature type="domain" description="Adaptor protein ClpS core" evidence="2">
    <location>
        <begin position="22"/>
        <end position="99"/>
    </location>
</feature>
<dbReference type="PANTHER" id="PTHR33473">
    <property type="entry name" value="ATP-DEPENDENT CLP PROTEASE ADAPTER PROTEIN CLPS1, CHLOROPLASTIC"/>
    <property type="match status" value="1"/>
</dbReference>
<dbReference type="Proteomes" id="UP000190837">
    <property type="component" value="Unassembled WGS sequence"/>
</dbReference>
<comment type="function">
    <text evidence="1">Involved in the modulation of the specificity of the ClpAP-mediated ATP-dependent protein degradation.</text>
</comment>
<keyword evidence="3" id="KW-0645">Protease</keyword>
<evidence type="ECO:0000259" key="2">
    <source>
        <dbReference type="Pfam" id="PF02617"/>
    </source>
</evidence>
<dbReference type="InterPro" id="IPR014719">
    <property type="entry name" value="Ribosomal_bL12_C/ClpS-like"/>
</dbReference>
<dbReference type="HAMAP" id="MF_00302">
    <property type="entry name" value="ClpS"/>
    <property type="match status" value="1"/>
</dbReference>
<dbReference type="InterPro" id="IPR003769">
    <property type="entry name" value="ClpS_core"/>
</dbReference>
<comment type="similarity">
    <text evidence="1">Belongs to the ClpS family.</text>
</comment>
<dbReference type="Pfam" id="PF02617">
    <property type="entry name" value="ClpS"/>
    <property type="match status" value="1"/>
</dbReference>
<dbReference type="AlphaFoldDB" id="A0A1C3H4P2"/>
<dbReference type="EMBL" id="FKLO01000049">
    <property type="protein sequence ID" value="SAM65620.1"/>
    <property type="molecule type" value="Genomic_DNA"/>
</dbReference>
<evidence type="ECO:0000313" key="4">
    <source>
        <dbReference type="Proteomes" id="UP000190837"/>
    </source>
</evidence>
<accession>A0A1C3H4P2</accession>
<proteinExistence type="inferred from homology"/>
<dbReference type="Gene3D" id="3.30.1390.10">
    <property type="match status" value="1"/>
</dbReference>
<organism evidence="3 4">
    <name type="scientific">Cardiobacterium hominis</name>
    <dbReference type="NCBI Taxonomy" id="2718"/>
    <lineage>
        <taxon>Bacteria</taxon>
        <taxon>Pseudomonadati</taxon>
        <taxon>Pseudomonadota</taxon>
        <taxon>Gammaproteobacteria</taxon>
        <taxon>Cardiobacteriales</taxon>
        <taxon>Cardiobacteriaceae</taxon>
        <taxon>Cardiobacterium</taxon>
    </lineage>
</organism>
<dbReference type="GO" id="GO:0008233">
    <property type="term" value="F:peptidase activity"/>
    <property type="evidence" value="ECO:0007669"/>
    <property type="project" value="UniProtKB-KW"/>
</dbReference>
<dbReference type="InterPro" id="IPR022935">
    <property type="entry name" value="ClpS"/>
</dbReference>
<comment type="subunit">
    <text evidence="1">Binds to the N-terminal domain of the chaperone ClpA.</text>
</comment>
<evidence type="ECO:0000256" key="1">
    <source>
        <dbReference type="HAMAP-Rule" id="MF_00302"/>
    </source>
</evidence>
<gene>
    <name evidence="1" type="primary">clpS</name>
    <name evidence="3" type="ORF">CHUV0807_1379</name>
</gene>
<protein>
    <recommendedName>
        <fullName evidence="1">ATP-dependent Clp protease adapter protein ClpS</fullName>
    </recommendedName>
</protein>
<dbReference type="GO" id="GO:0030163">
    <property type="term" value="P:protein catabolic process"/>
    <property type="evidence" value="ECO:0007669"/>
    <property type="project" value="InterPro"/>
</dbReference>
<keyword evidence="3" id="KW-0378">Hydrolase</keyword>